<dbReference type="EMBL" id="SJPI01000002">
    <property type="protein sequence ID" value="TWT50569.1"/>
    <property type="molecule type" value="Genomic_DNA"/>
</dbReference>
<sequence precursor="true">MKLCVCVATIGLALASLPSAYAEVTRVEVSQRVPFANGHVFGRTGAYESVSGRLFFDVDPNADANDRVCDLKLAPKNQHGRVEFWADFFLLRPANPEKGNGCLLYDVHNRGSKLALMTFNDAEISVNPTSLDDAGNGFLMREGYSILWTGWNGDVVDDGTGRLLAGLPIAKNSDGSPITGPNYVEILVDEPTDSQAFYFSPWGTSAGYPTVDANDASAKLTMRSSRSADPIVIPRNEWAFADYVDGKLIENPAALYVQGGMKPGWIYELVYTARDPRVSGLGLAGLRDAVSFFRYHENTNDQNLSNPLAGACDRAIVFGISQSGRLIHHFMYEGFNVDERARTVFDGAVIHVAGAGKGLFNSRFAMATVYGTQLRNNLSPADFFPFATSPQVDPLTGESGDSLARLRGKNDLPKLFFVQTSTEYWSRAASLLHTDVEGTRDLELDPNTRIYLIAGAQHLGASPTDRGICRYLRNPLKHRGPVLRAMLTSMDDWVARDTLPPASAYPRIDEGTLVSLDEFRDQFPSIPGVDVPTVCHQPLRLDLGPRWADQGIADHVPPKIGKAYRTLVPTVDQDGNERAGIRLPDVAAATATYTGWNLRDESLGGAGALADLHGGYHPFPVVATEGDSRVPLKERYPSRSDYLAAFADSVALLHGQRFLLAEDALMMLDMARGRDVPTDSPK</sequence>
<keyword evidence="4" id="KW-1185">Reference proteome</keyword>
<dbReference type="RefSeq" id="WP_146515778.1">
    <property type="nucleotide sequence ID" value="NZ_SJPI01000002.1"/>
</dbReference>
<dbReference type="InterPro" id="IPR045394">
    <property type="entry name" value="Abhydrolase_dom"/>
</dbReference>
<feature type="domain" description="Alpha/beta hydrolase" evidence="2">
    <location>
        <begin position="285"/>
        <end position="667"/>
    </location>
</feature>
<dbReference type="AlphaFoldDB" id="A0A5C5WKB3"/>
<organism evidence="3 4">
    <name type="scientific">Rubripirellula amarantea</name>
    <dbReference type="NCBI Taxonomy" id="2527999"/>
    <lineage>
        <taxon>Bacteria</taxon>
        <taxon>Pseudomonadati</taxon>
        <taxon>Planctomycetota</taxon>
        <taxon>Planctomycetia</taxon>
        <taxon>Pirellulales</taxon>
        <taxon>Pirellulaceae</taxon>
        <taxon>Rubripirellula</taxon>
    </lineage>
</organism>
<comment type="caution">
    <text evidence="3">The sequence shown here is derived from an EMBL/GenBank/DDBJ whole genome shotgun (WGS) entry which is preliminary data.</text>
</comment>
<accession>A0A5C5WKB3</accession>
<reference evidence="3 4" key="1">
    <citation type="submission" date="2019-02" db="EMBL/GenBank/DDBJ databases">
        <title>Deep-cultivation of Planctomycetes and their phenomic and genomic characterization uncovers novel biology.</title>
        <authorList>
            <person name="Wiegand S."/>
            <person name="Jogler M."/>
            <person name="Boedeker C."/>
            <person name="Pinto D."/>
            <person name="Vollmers J."/>
            <person name="Rivas-Marin E."/>
            <person name="Kohn T."/>
            <person name="Peeters S.H."/>
            <person name="Heuer A."/>
            <person name="Rast P."/>
            <person name="Oberbeckmann S."/>
            <person name="Bunk B."/>
            <person name="Jeske O."/>
            <person name="Meyerdierks A."/>
            <person name="Storesund J.E."/>
            <person name="Kallscheuer N."/>
            <person name="Luecker S."/>
            <person name="Lage O.M."/>
            <person name="Pohl T."/>
            <person name="Merkel B.J."/>
            <person name="Hornburger P."/>
            <person name="Mueller R.-W."/>
            <person name="Bruemmer F."/>
            <person name="Labrenz M."/>
            <person name="Spormann A.M."/>
            <person name="Op Den Camp H."/>
            <person name="Overmann J."/>
            <person name="Amann R."/>
            <person name="Jetten M.S.M."/>
            <person name="Mascher T."/>
            <person name="Medema M.H."/>
            <person name="Devos D.P."/>
            <person name="Kaster A.-K."/>
            <person name="Ovreas L."/>
            <person name="Rohde M."/>
            <person name="Galperin M.Y."/>
            <person name="Jogler C."/>
        </authorList>
    </citation>
    <scope>NUCLEOTIDE SEQUENCE [LARGE SCALE GENOMIC DNA]</scope>
    <source>
        <strain evidence="3 4">Pla22</strain>
    </source>
</reference>
<protein>
    <recommendedName>
        <fullName evidence="2">Alpha/beta hydrolase domain-containing protein</fullName>
    </recommendedName>
</protein>
<keyword evidence="1" id="KW-0732">Signal</keyword>
<proteinExistence type="predicted"/>
<feature type="signal peptide" evidence="1">
    <location>
        <begin position="1"/>
        <end position="22"/>
    </location>
</feature>
<evidence type="ECO:0000256" key="1">
    <source>
        <dbReference type="SAM" id="SignalP"/>
    </source>
</evidence>
<evidence type="ECO:0000313" key="4">
    <source>
        <dbReference type="Proteomes" id="UP000316598"/>
    </source>
</evidence>
<dbReference type="OrthoDB" id="222879at2"/>
<dbReference type="Pfam" id="PF20091">
    <property type="entry name" value="Abhydrolase_10"/>
    <property type="match status" value="1"/>
</dbReference>
<name>A0A5C5WKB3_9BACT</name>
<gene>
    <name evidence="3" type="ORF">Pla22_33120</name>
</gene>
<feature type="chain" id="PRO_5022684111" description="Alpha/beta hydrolase domain-containing protein" evidence="1">
    <location>
        <begin position="23"/>
        <end position="682"/>
    </location>
</feature>
<evidence type="ECO:0000259" key="2">
    <source>
        <dbReference type="Pfam" id="PF20091"/>
    </source>
</evidence>
<evidence type="ECO:0000313" key="3">
    <source>
        <dbReference type="EMBL" id="TWT50569.1"/>
    </source>
</evidence>
<dbReference type="Proteomes" id="UP000316598">
    <property type="component" value="Unassembled WGS sequence"/>
</dbReference>